<evidence type="ECO:0000256" key="2">
    <source>
        <dbReference type="ARBA" id="ARBA00022553"/>
    </source>
</evidence>
<evidence type="ECO:0000256" key="4">
    <source>
        <dbReference type="ARBA" id="ARBA00023015"/>
    </source>
</evidence>
<dbReference type="Gene3D" id="3.40.50.2300">
    <property type="match status" value="1"/>
</dbReference>
<dbReference type="InParanoid" id="A0A165JHB7"/>
<keyword evidence="3" id="KW-0902">Two-component regulatory system</keyword>
<dbReference type="FunCoup" id="A0A165JHB7">
    <property type="interactions" value="253"/>
</dbReference>
<dbReference type="InterPro" id="IPR000232">
    <property type="entry name" value="HSF_DNA-bd"/>
</dbReference>
<dbReference type="GO" id="GO:0006357">
    <property type="term" value="P:regulation of transcription by RNA polymerase II"/>
    <property type="evidence" value="ECO:0007669"/>
    <property type="project" value="UniProtKB-UniRule"/>
</dbReference>
<dbReference type="SMART" id="SM00448">
    <property type="entry name" value="REC"/>
    <property type="match status" value="1"/>
</dbReference>
<evidence type="ECO:0000256" key="5">
    <source>
        <dbReference type="ARBA" id="ARBA00023125"/>
    </source>
</evidence>
<comment type="subcellular location">
    <subcellularLocation>
        <location evidence="1 9">Nucleus</location>
    </subcellularLocation>
</comment>
<keyword evidence="15" id="KW-1185">Reference proteome</keyword>
<accession>A0A165JHB7</accession>
<dbReference type="Proteomes" id="UP000077266">
    <property type="component" value="Unassembled WGS sequence"/>
</dbReference>
<name>A0A165JHB7_EXIGL</name>
<dbReference type="PROSITE" id="PS00434">
    <property type="entry name" value="HSF_DOMAIN"/>
    <property type="match status" value="1"/>
</dbReference>
<dbReference type="GO" id="GO:0000156">
    <property type="term" value="F:phosphorelay response regulator activity"/>
    <property type="evidence" value="ECO:0007669"/>
    <property type="project" value="InterPro"/>
</dbReference>
<feature type="compositionally biased region" description="Polar residues" evidence="12">
    <location>
        <begin position="19"/>
        <end position="31"/>
    </location>
</feature>
<comment type="subunit">
    <text evidence="8">Homotrimer. Homotrimerization increases the affinity of HSF1 to DNA. Interacts with transcriptional coregulator SSA1 on chromatin.</text>
</comment>
<gene>
    <name evidence="14" type="ORF">EXIGLDRAFT_748410</name>
</gene>
<evidence type="ECO:0000256" key="12">
    <source>
        <dbReference type="SAM" id="MobiDB-lite"/>
    </source>
</evidence>
<dbReference type="InterPro" id="IPR036388">
    <property type="entry name" value="WH-like_DNA-bd_sf"/>
</dbReference>
<evidence type="ECO:0000259" key="13">
    <source>
        <dbReference type="PROSITE" id="PS50110"/>
    </source>
</evidence>
<dbReference type="Pfam" id="PF00447">
    <property type="entry name" value="HSF_DNA-bind"/>
    <property type="match status" value="1"/>
</dbReference>
<keyword evidence="2" id="KW-0597">Phosphoprotein</keyword>
<dbReference type="InterPro" id="IPR014402">
    <property type="entry name" value="Sig_transdc_resp-reg_Skn7"/>
</dbReference>
<keyword evidence="5 9" id="KW-0238">DNA-binding</keyword>
<evidence type="ECO:0000256" key="9">
    <source>
        <dbReference type="PIRNR" id="PIRNR002595"/>
    </source>
</evidence>
<evidence type="ECO:0000256" key="7">
    <source>
        <dbReference type="ARBA" id="ARBA00023242"/>
    </source>
</evidence>
<keyword evidence="6 9" id="KW-0804">Transcription</keyword>
<keyword evidence="7 9" id="KW-0539">Nucleus</keyword>
<dbReference type="OrthoDB" id="60033at2759"/>
<dbReference type="PIRSF" id="PIRSF002595">
    <property type="entry name" value="RR_SKN7"/>
    <property type="match status" value="1"/>
</dbReference>
<dbReference type="PANTHER" id="PTHR45339">
    <property type="entry name" value="HYBRID SIGNAL TRANSDUCTION HISTIDINE KINASE J"/>
    <property type="match status" value="1"/>
</dbReference>
<evidence type="ECO:0000256" key="10">
    <source>
        <dbReference type="PROSITE-ProRule" id="PRU00169"/>
    </source>
</evidence>
<evidence type="ECO:0000256" key="6">
    <source>
        <dbReference type="ARBA" id="ARBA00023163"/>
    </source>
</evidence>
<feature type="region of interest" description="Disordered" evidence="12">
    <location>
        <begin position="498"/>
        <end position="526"/>
    </location>
</feature>
<dbReference type="PANTHER" id="PTHR45339:SF1">
    <property type="entry name" value="HYBRID SIGNAL TRANSDUCTION HISTIDINE KINASE J"/>
    <property type="match status" value="1"/>
</dbReference>
<feature type="compositionally biased region" description="Basic and acidic residues" evidence="12">
    <location>
        <begin position="503"/>
        <end position="526"/>
    </location>
</feature>
<dbReference type="CDD" id="cd17546">
    <property type="entry name" value="REC_hyHK_CKI1_RcsC-like"/>
    <property type="match status" value="1"/>
</dbReference>
<feature type="region of interest" description="Disordered" evidence="12">
    <location>
        <begin position="12"/>
        <end position="33"/>
    </location>
</feature>
<comment type="caution">
    <text evidence="10">Lacks conserved residue(s) required for the propagation of feature annotation.</text>
</comment>
<sequence>MLSRQQQPAQMLSSYGLRQRQQPQPWGTTNAFDLPPVDLKSEEHYIYKDTDDLASSTSDFVKRLYRMLEDKLYPNVVMWGTSGDAFVIKDVTEFTKNCLPRAFKHSNFASFVRQLNKYDFHKVKSSDAGVTGDQAWVFKHPQFRSGFLDGLEHIKRKAPTQRKPTAAAPSADEPMPIVHEGPTRSMQGQIDALNASHEHMRNVIERLESNHQSTLRELVAMQRTVAQQDVLIQTLLQHLLNTQALDNDLFNIGNNSSSMPKSSPRDSTNMFNLSMPMDFSPSENSIATMTPMLSPTSEEPSPMKNDADEVADLFDQLGTSGKHVPPVWASQPRILLVDDDAVSRTVSARFLQDAGCAYDTANDGAVAVDKLRTTKYDLVLMGDQRRILTGHFQDIVMPHMDGLSATARIRQFDMVTPIVSMTGNGETSDVVSYMSSGMTDVLIKPFSKDALIVLLEKHLAHLRVDQQQQQQQQARQQKQQTYEFSDADYSAMMQQFINTNPEGNKRSREESILEERSAKKSRYDME</sequence>
<dbReference type="Gene3D" id="1.10.10.10">
    <property type="entry name" value="Winged helix-like DNA-binding domain superfamily/Winged helix DNA-binding domain"/>
    <property type="match status" value="1"/>
</dbReference>
<evidence type="ECO:0000256" key="3">
    <source>
        <dbReference type="ARBA" id="ARBA00023012"/>
    </source>
</evidence>
<dbReference type="GO" id="GO:0005634">
    <property type="term" value="C:nucleus"/>
    <property type="evidence" value="ECO:0007669"/>
    <property type="project" value="UniProtKB-SubCell"/>
</dbReference>
<evidence type="ECO:0000313" key="14">
    <source>
        <dbReference type="EMBL" id="KZV94846.1"/>
    </source>
</evidence>
<dbReference type="InterPro" id="IPR001789">
    <property type="entry name" value="Sig_transdc_resp-reg_receiver"/>
</dbReference>
<evidence type="ECO:0000313" key="15">
    <source>
        <dbReference type="Proteomes" id="UP000077266"/>
    </source>
</evidence>
<organism evidence="14 15">
    <name type="scientific">Exidia glandulosa HHB12029</name>
    <dbReference type="NCBI Taxonomy" id="1314781"/>
    <lineage>
        <taxon>Eukaryota</taxon>
        <taxon>Fungi</taxon>
        <taxon>Dikarya</taxon>
        <taxon>Basidiomycota</taxon>
        <taxon>Agaricomycotina</taxon>
        <taxon>Agaricomycetes</taxon>
        <taxon>Auriculariales</taxon>
        <taxon>Exidiaceae</taxon>
        <taxon>Exidia</taxon>
    </lineage>
</organism>
<dbReference type="PRINTS" id="PR00056">
    <property type="entry name" value="HSFDOMAIN"/>
</dbReference>
<dbReference type="InterPro" id="IPR011006">
    <property type="entry name" value="CheY-like_superfamily"/>
</dbReference>
<dbReference type="FunFam" id="1.10.10.10:FF:000027">
    <property type="entry name" value="Heat shock transcription factor 1"/>
    <property type="match status" value="1"/>
</dbReference>
<evidence type="ECO:0000256" key="1">
    <source>
        <dbReference type="ARBA" id="ARBA00004123"/>
    </source>
</evidence>
<dbReference type="GO" id="GO:0043565">
    <property type="term" value="F:sequence-specific DNA binding"/>
    <property type="evidence" value="ECO:0007669"/>
    <property type="project" value="InterPro"/>
</dbReference>
<reference evidence="14 15" key="1">
    <citation type="journal article" date="2016" name="Mol. Biol. Evol.">
        <title>Comparative Genomics of Early-Diverging Mushroom-Forming Fungi Provides Insights into the Origins of Lignocellulose Decay Capabilities.</title>
        <authorList>
            <person name="Nagy L.G."/>
            <person name="Riley R."/>
            <person name="Tritt A."/>
            <person name="Adam C."/>
            <person name="Daum C."/>
            <person name="Floudas D."/>
            <person name="Sun H."/>
            <person name="Yadav J.S."/>
            <person name="Pangilinan J."/>
            <person name="Larsson K.H."/>
            <person name="Matsuura K."/>
            <person name="Barry K."/>
            <person name="Labutti K."/>
            <person name="Kuo R."/>
            <person name="Ohm R.A."/>
            <person name="Bhattacharya S.S."/>
            <person name="Shirouzu T."/>
            <person name="Yoshinaga Y."/>
            <person name="Martin F.M."/>
            <person name="Grigoriev I.V."/>
            <person name="Hibbett D.S."/>
        </authorList>
    </citation>
    <scope>NUCLEOTIDE SEQUENCE [LARGE SCALE GENOMIC DNA]</scope>
    <source>
        <strain evidence="14 15">HHB12029</strain>
    </source>
</reference>
<dbReference type="GO" id="GO:0003700">
    <property type="term" value="F:DNA-binding transcription factor activity"/>
    <property type="evidence" value="ECO:0007669"/>
    <property type="project" value="UniProtKB-UniRule"/>
</dbReference>
<dbReference type="SMART" id="SM00415">
    <property type="entry name" value="HSF"/>
    <property type="match status" value="1"/>
</dbReference>
<protein>
    <recommendedName>
        <fullName evidence="9">Transcription factor</fullName>
    </recommendedName>
</protein>
<feature type="coiled-coil region" evidence="11">
    <location>
        <begin position="190"/>
        <end position="224"/>
    </location>
</feature>
<keyword evidence="4 9" id="KW-0805">Transcription regulation</keyword>
<keyword evidence="11" id="KW-0175">Coiled coil</keyword>
<dbReference type="SUPFAM" id="SSF52172">
    <property type="entry name" value="CheY-like"/>
    <property type="match status" value="1"/>
</dbReference>
<dbReference type="Pfam" id="PF00072">
    <property type="entry name" value="Response_reg"/>
    <property type="match status" value="1"/>
</dbReference>
<feature type="domain" description="Response regulatory" evidence="13">
    <location>
        <begin position="333"/>
        <end position="459"/>
    </location>
</feature>
<evidence type="ECO:0000256" key="11">
    <source>
        <dbReference type="SAM" id="Coils"/>
    </source>
</evidence>
<dbReference type="EMBL" id="KV425966">
    <property type="protein sequence ID" value="KZV94846.1"/>
    <property type="molecule type" value="Genomic_DNA"/>
</dbReference>
<evidence type="ECO:0000256" key="8">
    <source>
        <dbReference type="ARBA" id="ARBA00062171"/>
    </source>
</evidence>
<dbReference type="PROSITE" id="PS50110">
    <property type="entry name" value="RESPONSE_REGULATORY"/>
    <property type="match status" value="1"/>
</dbReference>
<dbReference type="SUPFAM" id="SSF46785">
    <property type="entry name" value="Winged helix' DNA-binding domain"/>
    <property type="match status" value="1"/>
</dbReference>
<dbReference type="STRING" id="1314781.A0A165JHB7"/>
<proteinExistence type="predicted"/>
<dbReference type="AlphaFoldDB" id="A0A165JHB7"/>
<dbReference type="InterPro" id="IPR036390">
    <property type="entry name" value="WH_DNA-bd_sf"/>
</dbReference>